<proteinExistence type="predicted"/>
<evidence type="ECO:0000313" key="1">
    <source>
        <dbReference type="EMBL" id="NML93658.1"/>
    </source>
</evidence>
<comment type="caution">
    <text evidence="1">The sequence shown here is derived from an EMBL/GenBank/DDBJ whole genome shotgun (WGS) entry which is preliminary data.</text>
</comment>
<dbReference type="AlphaFoldDB" id="A0A7Y0BNV8"/>
<protein>
    <submittedName>
        <fullName evidence="1">Uncharacterized protein</fullName>
    </submittedName>
</protein>
<evidence type="ECO:0000313" key="2">
    <source>
        <dbReference type="Proteomes" id="UP000583556"/>
    </source>
</evidence>
<organism evidence="1 2">
    <name type="scientific">Novosphingobium olei</name>
    <dbReference type="NCBI Taxonomy" id="2728851"/>
    <lineage>
        <taxon>Bacteria</taxon>
        <taxon>Pseudomonadati</taxon>
        <taxon>Pseudomonadota</taxon>
        <taxon>Alphaproteobacteria</taxon>
        <taxon>Sphingomonadales</taxon>
        <taxon>Sphingomonadaceae</taxon>
        <taxon>Novosphingobium</taxon>
    </lineage>
</organism>
<dbReference type="EMBL" id="JABBGM010000003">
    <property type="protein sequence ID" value="NML93658.1"/>
    <property type="molecule type" value="Genomic_DNA"/>
</dbReference>
<gene>
    <name evidence="1" type="ORF">HHL27_08265</name>
</gene>
<sequence length="208" mass="22854">MGSLLTHPKRARIDDLRMSDEERPRYLLEEFSRCEVDRDKTRVAAALKLPRGQDSKALQLAAREDCLEYGALKFSDVLYRGTLFGELYRRQKGNHGDMTLLVPVVPLDWSAPPPPPSAGEDILSHYFLLWMTDCVAKRKPAAVEGVVLNSAGSKQQAAAFAEVIPELGPCVPQNQTLTLTRATLEAAFGEYLYRSLVPAISAPAGKAG</sequence>
<name>A0A7Y0BNV8_9SPHN</name>
<dbReference type="Proteomes" id="UP000583556">
    <property type="component" value="Unassembled WGS sequence"/>
</dbReference>
<accession>A0A7Y0BNV8</accession>
<keyword evidence="2" id="KW-1185">Reference proteome</keyword>
<dbReference type="RefSeq" id="WP_169492933.1">
    <property type="nucleotide sequence ID" value="NZ_JABBGM010000003.1"/>
</dbReference>
<reference evidence="1 2" key="1">
    <citation type="submission" date="2020-04" db="EMBL/GenBank/DDBJ databases">
        <title>Novosphingobium sp. TW-4 isolated from soil.</title>
        <authorList>
            <person name="Dahal R.H."/>
            <person name="Chaudhary D.K."/>
        </authorList>
    </citation>
    <scope>NUCLEOTIDE SEQUENCE [LARGE SCALE GENOMIC DNA]</scope>
    <source>
        <strain evidence="1 2">TW-4</strain>
    </source>
</reference>